<dbReference type="Gene3D" id="3.30.70.20">
    <property type="match status" value="2"/>
</dbReference>
<keyword evidence="3 7" id="KW-0479">Metal-binding</keyword>
<feature type="binding site" evidence="7">
    <location>
        <position position="147"/>
    </location>
    <ligand>
        <name>[4Fe-4S] cluster</name>
        <dbReference type="ChEBI" id="CHEBI:49883"/>
        <label>2</label>
    </ligand>
</feature>
<feature type="binding site" evidence="7">
    <location>
        <position position="85"/>
    </location>
    <ligand>
        <name>[4Fe-4S] cluster</name>
        <dbReference type="ChEBI" id="CHEBI:49883"/>
        <label>3</label>
    </ligand>
</feature>
<feature type="domain" description="4Fe-4S ferredoxin-type" evidence="9">
    <location>
        <begin position="8"/>
        <end position="38"/>
    </location>
</feature>
<feature type="binding site" evidence="7">
    <location>
        <position position="144"/>
    </location>
    <ligand>
        <name>[4Fe-4S] cluster</name>
        <dbReference type="ChEBI" id="CHEBI:49883"/>
        <label>2</label>
    </ligand>
</feature>
<dbReference type="GO" id="GO:0015944">
    <property type="term" value="P:formate oxidation"/>
    <property type="evidence" value="ECO:0007669"/>
    <property type="project" value="InterPro"/>
</dbReference>
<dbReference type="GO" id="GO:0045333">
    <property type="term" value="P:cellular respiration"/>
    <property type="evidence" value="ECO:0007669"/>
    <property type="project" value="InterPro"/>
</dbReference>
<evidence type="ECO:0000256" key="7">
    <source>
        <dbReference type="PIRSR" id="PIRSR036298-50"/>
    </source>
</evidence>
<keyword evidence="6 7" id="KW-0411">Iron-sulfur</keyword>
<feature type="binding site" evidence="7">
    <location>
        <position position="20"/>
    </location>
    <ligand>
        <name>[4Fe-4S] cluster</name>
        <dbReference type="ChEBI" id="CHEBI:49883"/>
        <label>1</label>
    </ligand>
</feature>
<feature type="binding site" evidence="7">
    <location>
        <position position="117"/>
    </location>
    <ligand>
        <name>[4Fe-4S] cluster</name>
        <dbReference type="ChEBI" id="CHEBI:49883"/>
        <label>4</label>
    </ligand>
</feature>
<dbReference type="EMBL" id="AP018786">
    <property type="protein sequence ID" value="BBF22767.1"/>
    <property type="molecule type" value="Genomic_DNA"/>
</dbReference>
<organism evidence="10 11">
    <name type="scientific">Sutterella megalosphaeroides</name>
    <dbReference type="NCBI Taxonomy" id="2494234"/>
    <lineage>
        <taxon>Bacteria</taxon>
        <taxon>Pseudomonadati</taxon>
        <taxon>Pseudomonadota</taxon>
        <taxon>Betaproteobacteria</taxon>
        <taxon>Burkholderiales</taxon>
        <taxon>Sutterellaceae</taxon>
        <taxon>Sutterella</taxon>
    </lineage>
</organism>
<dbReference type="PIRSF" id="PIRSF036298">
    <property type="entry name" value="FDH_4Fe4S"/>
    <property type="match status" value="1"/>
</dbReference>
<sequence>MPEKNKEVAILFDSSHCTGCKGCQVACKQWNMLPSKMGLNDNEFTGSLQGPGDLGGDTRLVMTFDEKPSGNKLQPIHWAIGRRSCFHCTDAGCVAICSSGALKKNDNGVVSFDTEKCNGCTYCQSACPFDVPRFRDTDGKIDKCTLCLDRLEEGQVPACVKTCQPEALKFGPREEMLEIGRKRVEFLKAKGFDKAELYGEKEMGGLHILHVLKFGHEAYGLPTDPKPNSMVGVMQAMKPVTAVGTAAVVAGLAVSFLAAMGYRRQEVSIEEAKKSWTPEQRAKADREVAELLKKEAASKSTGTNAQ</sequence>
<dbReference type="InterPro" id="IPR051555">
    <property type="entry name" value="FDH_Electron_Transfer_Unit"/>
</dbReference>
<evidence type="ECO:0000256" key="8">
    <source>
        <dbReference type="SAM" id="Phobius"/>
    </source>
</evidence>
<comment type="cofactor">
    <cofactor evidence="7">
        <name>[4Fe-4S] cluster</name>
        <dbReference type="ChEBI" id="CHEBI:49883"/>
    </cofactor>
    <text evidence="7">Binds 4 [4Fe-4S] clusters per subunit.</text>
</comment>
<dbReference type="PANTHER" id="PTHR43545:SF1">
    <property type="entry name" value="HYDROGENASE-2 OPERON PROTEIN HYBA"/>
    <property type="match status" value="1"/>
</dbReference>
<feature type="domain" description="4Fe-4S ferredoxin-type" evidence="9">
    <location>
        <begin position="108"/>
        <end position="137"/>
    </location>
</feature>
<dbReference type="PANTHER" id="PTHR43545">
    <property type="entry name" value="FORMATE DEHYDROGENASE, NITRATE-INDUCIBLE, IRON-SULFUR SUBUNIT"/>
    <property type="match status" value="1"/>
</dbReference>
<name>A0A2Z6IAZ7_9BURK</name>
<evidence type="ECO:0000256" key="1">
    <source>
        <dbReference type="ARBA" id="ARBA00004196"/>
    </source>
</evidence>
<evidence type="ECO:0000256" key="3">
    <source>
        <dbReference type="ARBA" id="ARBA00022723"/>
    </source>
</evidence>
<comment type="subcellular location">
    <subcellularLocation>
        <location evidence="1">Cell envelope</location>
    </subcellularLocation>
</comment>
<dbReference type="GO" id="GO:0051539">
    <property type="term" value="F:4 iron, 4 sulfur cluster binding"/>
    <property type="evidence" value="ECO:0007669"/>
    <property type="project" value="UniProtKB-KW"/>
</dbReference>
<dbReference type="InterPro" id="IPR017900">
    <property type="entry name" value="4Fe4S_Fe_S_CS"/>
</dbReference>
<feature type="binding site" evidence="7">
    <location>
        <position position="127"/>
    </location>
    <ligand>
        <name>[4Fe-4S] cluster</name>
        <dbReference type="ChEBI" id="CHEBI:49883"/>
        <label>3</label>
    </ligand>
</feature>
<proteinExistence type="predicted"/>
<keyword evidence="4" id="KW-0677">Repeat</keyword>
<dbReference type="KEGG" id="sutt:SUTMEG_06580"/>
<feature type="binding site" evidence="7">
    <location>
        <position position="88"/>
    </location>
    <ligand>
        <name>[4Fe-4S] cluster</name>
        <dbReference type="ChEBI" id="CHEBI:49883"/>
        <label>3</label>
    </ligand>
</feature>
<reference evidence="10 11" key="1">
    <citation type="journal article" date="2018" name="Int. J. Syst. Evol. Microbiol.">
        <title>Mesosutterella multiformis gen. nov., sp. nov., a member of the family Sutterellaceae and Sutterella megalosphaeroides sp. nov., isolated from human faeces.</title>
        <authorList>
            <person name="Sakamoto M."/>
            <person name="Ikeyama N."/>
            <person name="Kunihiro T."/>
            <person name="Iino T."/>
            <person name="Yuki M."/>
            <person name="Ohkuma M."/>
        </authorList>
    </citation>
    <scope>NUCLEOTIDE SEQUENCE [LARGE SCALE GENOMIC DNA]</scope>
    <source>
        <strain evidence="10 11">6FBBBH3</strain>
    </source>
</reference>
<dbReference type="PROSITE" id="PS51379">
    <property type="entry name" value="4FE4S_FER_2"/>
    <property type="match status" value="2"/>
</dbReference>
<feature type="binding site" evidence="7">
    <location>
        <position position="120"/>
    </location>
    <ligand>
        <name>[4Fe-4S] cluster</name>
        <dbReference type="ChEBI" id="CHEBI:49883"/>
        <label>4</label>
    </ligand>
</feature>
<dbReference type="GO" id="GO:0046872">
    <property type="term" value="F:metal ion binding"/>
    <property type="evidence" value="ECO:0007669"/>
    <property type="project" value="UniProtKB-KW"/>
</dbReference>
<feature type="binding site" evidence="7">
    <location>
        <position position="23"/>
    </location>
    <ligand>
        <name>[4Fe-4S] cluster</name>
        <dbReference type="ChEBI" id="CHEBI:49883"/>
        <label>1</label>
    </ligand>
</feature>
<evidence type="ECO:0000256" key="4">
    <source>
        <dbReference type="ARBA" id="ARBA00022737"/>
    </source>
</evidence>
<keyword evidence="11" id="KW-1185">Reference proteome</keyword>
<evidence type="ECO:0000259" key="9">
    <source>
        <dbReference type="PROSITE" id="PS51379"/>
    </source>
</evidence>
<evidence type="ECO:0000313" key="10">
    <source>
        <dbReference type="EMBL" id="BBF22767.1"/>
    </source>
</evidence>
<keyword evidence="8" id="KW-0472">Membrane</keyword>
<dbReference type="Proteomes" id="UP000271003">
    <property type="component" value="Chromosome"/>
</dbReference>
<feature type="binding site" evidence="7">
    <location>
        <position position="163"/>
    </location>
    <ligand>
        <name>[4Fe-4S] cluster</name>
        <dbReference type="ChEBI" id="CHEBI:49883"/>
        <label>1</label>
    </ligand>
</feature>
<feature type="binding site" evidence="7">
    <location>
        <position position="17"/>
    </location>
    <ligand>
        <name>[4Fe-4S] cluster</name>
        <dbReference type="ChEBI" id="CHEBI:49883"/>
        <label>1</label>
    </ligand>
</feature>
<feature type="binding site" evidence="7">
    <location>
        <position position="159"/>
    </location>
    <ligand>
        <name>[4Fe-4S] cluster</name>
        <dbReference type="ChEBI" id="CHEBI:49883"/>
        <label>2</label>
    </ligand>
</feature>
<keyword evidence="8" id="KW-0812">Transmembrane</keyword>
<dbReference type="InterPro" id="IPR017896">
    <property type="entry name" value="4Fe4S_Fe-S-bd"/>
</dbReference>
<keyword evidence="5 7" id="KW-0408">Iron</keyword>
<evidence type="ECO:0000256" key="6">
    <source>
        <dbReference type="ARBA" id="ARBA00023014"/>
    </source>
</evidence>
<accession>A0A2Z6IAZ7</accession>
<dbReference type="InterPro" id="IPR014603">
    <property type="entry name" value="Formate_DH_Fe-S_su"/>
</dbReference>
<protein>
    <submittedName>
        <fullName evidence="10">Formate dehydrogenase subunit beta</fullName>
    </submittedName>
</protein>
<gene>
    <name evidence="10" type="primary">fdnH</name>
    <name evidence="10" type="ORF">SUTMEG_06580</name>
</gene>
<evidence type="ECO:0000256" key="2">
    <source>
        <dbReference type="ARBA" id="ARBA00022485"/>
    </source>
</evidence>
<dbReference type="Pfam" id="PF13247">
    <property type="entry name" value="Fer4_11"/>
    <property type="match status" value="1"/>
</dbReference>
<dbReference type="OrthoDB" id="9779457at2"/>
<keyword evidence="2 7" id="KW-0004">4Fe-4S</keyword>
<feature type="binding site" evidence="7">
    <location>
        <position position="93"/>
    </location>
    <ligand>
        <name>[4Fe-4S] cluster</name>
        <dbReference type="ChEBI" id="CHEBI:49883"/>
        <label>3</label>
    </ligand>
</feature>
<feature type="binding site" evidence="7">
    <location>
        <position position="97"/>
    </location>
    <ligand>
        <name>[4Fe-4S] cluster</name>
        <dbReference type="ChEBI" id="CHEBI:49883"/>
        <label>4</label>
    </ligand>
</feature>
<feature type="binding site" evidence="7">
    <location>
        <position position="123"/>
    </location>
    <ligand>
        <name>[4Fe-4S] cluster</name>
        <dbReference type="ChEBI" id="CHEBI:49883"/>
        <label>4</label>
    </ligand>
</feature>
<dbReference type="GO" id="GO:0030313">
    <property type="term" value="C:cell envelope"/>
    <property type="evidence" value="ECO:0007669"/>
    <property type="project" value="UniProtKB-SubCell"/>
</dbReference>
<keyword evidence="8" id="KW-1133">Transmembrane helix</keyword>
<evidence type="ECO:0000313" key="11">
    <source>
        <dbReference type="Proteomes" id="UP000271003"/>
    </source>
</evidence>
<dbReference type="RefSeq" id="WP_120176444.1">
    <property type="nucleotide sequence ID" value="NZ_AP018786.1"/>
</dbReference>
<dbReference type="AlphaFoldDB" id="A0A2Z6IAZ7"/>
<evidence type="ECO:0000256" key="5">
    <source>
        <dbReference type="ARBA" id="ARBA00023004"/>
    </source>
</evidence>
<dbReference type="SUPFAM" id="SSF54862">
    <property type="entry name" value="4Fe-4S ferredoxins"/>
    <property type="match status" value="1"/>
</dbReference>
<feature type="binding site" evidence="7">
    <location>
        <position position="27"/>
    </location>
    <ligand>
        <name>[4Fe-4S] cluster</name>
        <dbReference type="ChEBI" id="CHEBI:49883"/>
        <label>2</label>
    </ligand>
</feature>
<feature type="transmembrane region" description="Helical" evidence="8">
    <location>
        <begin position="240"/>
        <end position="259"/>
    </location>
</feature>
<dbReference type="PROSITE" id="PS00198">
    <property type="entry name" value="4FE4S_FER_1"/>
    <property type="match status" value="1"/>
</dbReference>